<keyword evidence="3 10" id="KW-0645">Protease</keyword>
<sequence length="628" mass="69359">MERLAKYLYWKDMKKIFRVIGLIFKWIWKAISFLRVAIINLFFLFSLAIIYFVYTQADTTAPVVQEKSALVMNLSGPIVEQSSYVAPMDSFTGSLLGSELPKENVLFDIVEAIRHAQNDDNVTGLVLALREMPETNLTKLRYIAKALNEFKTSGKPVYAIGDFYNQSQYYLASYADKVYLAPDGAVLMQGYGAYNLYYKDMLEKLDVNTHVFRVGTYKSAIEPFTRNDMSEEAKESASRWLTQLWDAFIHDVALNRQIEASTLAPSEDDMLKLLNEAKGDLAQLSKNIGLVDELATRQQVRKALVEEFGSNGNDSFNHIGYYEYLATMTPKLNFAADDVGVIVASGAIMDGFQPRGTVGGDTIASLMRDARIDDKIKAVVLRVDSPGGSAFASEVIRNEVQALRNAGKPVVVSMSSLAASGGYWISMSADKIVAQPTTLTGSIGIFSVITTFEKGLNNLGIYNDGIGTSPFSGIGVTRGLTPAASEAIQLGIEHGYQRFIGLVGENRDMSISDVDKVAQGRVWTAKDAMEFGLVDQMGDFDDAVKLAAELAELDSYNIYWVEEPLSSTEQIIQELMQNISVKLGIDMNSVLPQSLQPVANQLKQDLSVMQSFNDPKGHYAFCLNCQVQ</sequence>
<keyword evidence="5" id="KW-0720">Serine protease</keyword>
<dbReference type="PIRSF" id="PIRSF001217">
    <property type="entry name" value="Protease_4_SppA"/>
    <property type="match status" value="1"/>
</dbReference>
<keyword evidence="4" id="KW-0378">Hydrolase</keyword>
<dbReference type="AlphaFoldDB" id="A0AAV5NZB2"/>
<dbReference type="CDD" id="cd07018">
    <property type="entry name" value="S49_SppA_67K_type"/>
    <property type="match status" value="1"/>
</dbReference>
<keyword evidence="11" id="KW-1185">Reference proteome</keyword>
<proteinExistence type="inferred from homology"/>
<dbReference type="InterPro" id="IPR002142">
    <property type="entry name" value="Peptidase_S49"/>
</dbReference>
<evidence type="ECO:0000256" key="8">
    <source>
        <dbReference type="SAM" id="Phobius"/>
    </source>
</evidence>
<evidence type="ECO:0000256" key="5">
    <source>
        <dbReference type="ARBA" id="ARBA00022825"/>
    </source>
</evidence>
<evidence type="ECO:0000256" key="2">
    <source>
        <dbReference type="ARBA" id="ARBA00008683"/>
    </source>
</evidence>
<evidence type="ECO:0000256" key="1">
    <source>
        <dbReference type="ARBA" id="ARBA00004370"/>
    </source>
</evidence>
<name>A0AAV5NZB2_9VIBR</name>
<evidence type="ECO:0000256" key="4">
    <source>
        <dbReference type="ARBA" id="ARBA00022801"/>
    </source>
</evidence>
<dbReference type="Gene3D" id="6.20.330.10">
    <property type="match status" value="1"/>
</dbReference>
<evidence type="ECO:0000256" key="7">
    <source>
        <dbReference type="PIRSR" id="PIRSR001217-1"/>
    </source>
</evidence>
<dbReference type="NCBIfam" id="TIGR00706">
    <property type="entry name" value="SppA_dom"/>
    <property type="match status" value="1"/>
</dbReference>
<dbReference type="GO" id="GO:0008236">
    <property type="term" value="F:serine-type peptidase activity"/>
    <property type="evidence" value="ECO:0007669"/>
    <property type="project" value="UniProtKB-KW"/>
</dbReference>
<dbReference type="PANTHER" id="PTHR33209">
    <property type="entry name" value="PROTEASE 4"/>
    <property type="match status" value="1"/>
</dbReference>
<comment type="subcellular location">
    <subcellularLocation>
        <location evidence="1">Membrane</location>
    </subcellularLocation>
</comment>
<feature type="active site" description="Proton donor/acceptor" evidence="7">
    <location>
        <position position="218"/>
    </location>
</feature>
<dbReference type="SUPFAM" id="SSF52096">
    <property type="entry name" value="ClpP/crotonase"/>
    <property type="match status" value="2"/>
</dbReference>
<gene>
    <name evidence="10" type="ORF">GCM10007932_46930</name>
</gene>
<feature type="active site" description="Nucleophile" evidence="7">
    <location>
        <position position="420"/>
    </location>
</feature>
<evidence type="ECO:0000313" key="11">
    <source>
        <dbReference type="Proteomes" id="UP001156690"/>
    </source>
</evidence>
<feature type="transmembrane region" description="Helical" evidence="8">
    <location>
        <begin position="33"/>
        <end position="54"/>
    </location>
</feature>
<comment type="caution">
    <text evidence="10">The sequence shown here is derived from an EMBL/GenBank/DDBJ whole genome shotgun (WGS) entry which is preliminary data.</text>
</comment>
<accession>A0AAV5NZB2</accession>
<evidence type="ECO:0000256" key="6">
    <source>
        <dbReference type="ARBA" id="ARBA00023136"/>
    </source>
</evidence>
<dbReference type="Pfam" id="PF01343">
    <property type="entry name" value="Peptidase_S49"/>
    <property type="match status" value="2"/>
</dbReference>
<keyword evidence="6 8" id="KW-0472">Membrane</keyword>
<keyword evidence="8" id="KW-0812">Transmembrane</keyword>
<dbReference type="NCBIfam" id="TIGR00705">
    <property type="entry name" value="SppA_67K"/>
    <property type="match status" value="1"/>
</dbReference>
<comment type="similarity">
    <text evidence="2">Belongs to the peptidase S49 family.</text>
</comment>
<dbReference type="InterPro" id="IPR029045">
    <property type="entry name" value="ClpP/crotonase-like_dom_sf"/>
</dbReference>
<dbReference type="Gene3D" id="3.90.226.10">
    <property type="entry name" value="2-enoyl-CoA Hydratase, Chain A, domain 1"/>
    <property type="match status" value="3"/>
</dbReference>
<keyword evidence="8" id="KW-1133">Transmembrane helix</keyword>
<feature type="domain" description="Peptidase S49" evidence="9">
    <location>
        <begin position="150"/>
        <end position="300"/>
    </location>
</feature>
<organism evidence="10 11">
    <name type="scientific">Vibrio penaeicida</name>
    <dbReference type="NCBI Taxonomy" id="104609"/>
    <lineage>
        <taxon>Bacteria</taxon>
        <taxon>Pseudomonadati</taxon>
        <taxon>Pseudomonadota</taxon>
        <taxon>Gammaproteobacteria</taxon>
        <taxon>Vibrionales</taxon>
        <taxon>Vibrionaceae</taxon>
        <taxon>Vibrio</taxon>
    </lineage>
</organism>
<dbReference type="InterPro" id="IPR047217">
    <property type="entry name" value="S49_SppA_67K_type_N"/>
</dbReference>
<dbReference type="EMBL" id="BSNX01000067">
    <property type="protein sequence ID" value="GLQ75331.1"/>
    <property type="molecule type" value="Genomic_DNA"/>
</dbReference>
<dbReference type="CDD" id="cd07023">
    <property type="entry name" value="S49_Sppa_N_C"/>
    <property type="match status" value="1"/>
</dbReference>
<evidence type="ECO:0000313" key="10">
    <source>
        <dbReference type="EMBL" id="GLQ75331.1"/>
    </source>
</evidence>
<dbReference type="InterPro" id="IPR004635">
    <property type="entry name" value="Pept_S49_SppA"/>
</dbReference>
<dbReference type="PANTHER" id="PTHR33209:SF1">
    <property type="entry name" value="PEPTIDASE S49 DOMAIN-CONTAINING PROTEIN"/>
    <property type="match status" value="1"/>
</dbReference>
<dbReference type="InterPro" id="IPR004634">
    <property type="entry name" value="Pept_S49_pIV"/>
</dbReference>
<dbReference type="InterPro" id="IPR047272">
    <property type="entry name" value="S49_SppA_C"/>
</dbReference>
<dbReference type="GO" id="GO:0016020">
    <property type="term" value="C:membrane"/>
    <property type="evidence" value="ECO:0007669"/>
    <property type="project" value="UniProtKB-SubCell"/>
</dbReference>
<protein>
    <submittedName>
        <fullName evidence="10">Protease</fullName>
    </submittedName>
</protein>
<feature type="domain" description="Peptidase S49" evidence="9">
    <location>
        <begin position="403"/>
        <end position="553"/>
    </location>
</feature>
<dbReference type="Proteomes" id="UP001156690">
    <property type="component" value="Unassembled WGS sequence"/>
</dbReference>
<evidence type="ECO:0000256" key="3">
    <source>
        <dbReference type="ARBA" id="ARBA00022670"/>
    </source>
</evidence>
<evidence type="ECO:0000259" key="9">
    <source>
        <dbReference type="Pfam" id="PF01343"/>
    </source>
</evidence>
<dbReference type="GO" id="GO:0006465">
    <property type="term" value="P:signal peptide processing"/>
    <property type="evidence" value="ECO:0007669"/>
    <property type="project" value="InterPro"/>
</dbReference>
<reference evidence="11" key="1">
    <citation type="journal article" date="2019" name="Int. J. Syst. Evol. Microbiol.">
        <title>The Global Catalogue of Microorganisms (GCM) 10K type strain sequencing project: providing services to taxonomists for standard genome sequencing and annotation.</title>
        <authorList>
            <consortium name="The Broad Institute Genomics Platform"/>
            <consortium name="The Broad Institute Genome Sequencing Center for Infectious Disease"/>
            <person name="Wu L."/>
            <person name="Ma J."/>
        </authorList>
    </citation>
    <scope>NUCLEOTIDE SEQUENCE [LARGE SCALE GENOMIC DNA]</scope>
    <source>
        <strain evidence="11">NBRC 15640</strain>
    </source>
</reference>